<accession>G2QM36</accession>
<sequence>MGRARANKPYLEERRSAVCAEQEYVARSAAASAASPPPFTIPTPSTSVSTSACQRALLLAPAPELLCRYVYAEPPARLRRTDSELQLPTSSYSLITPTPLPPTTSAVPPPPLPAASFVIPPSPYVAPPTAKWATTTAAI</sequence>
<organism evidence="1 2">
    <name type="scientific">Thermothelomyces thermophilus (strain ATCC 42464 / BCRC 31852 / DSM 1799)</name>
    <name type="common">Sporotrichum thermophile</name>
    <dbReference type="NCBI Taxonomy" id="573729"/>
    <lineage>
        <taxon>Eukaryota</taxon>
        <taxon>Fungi</taxon>
        <taxon>Dikarya</taxon>
        <taxon>Ascomycota</taxon>
        <taxon>Pezizomycotina</taxon>
        <taxon>Sordariomycetes</taxon>
        <taxon>Sordariomycetidae</taxon>
        <taxon>Sordariales</taxon>
        <taxon>Chaetomiaceae</taxon>
        <taxon>Thermothelomyces</taxon>
    </lineage>
</organism>
<dbReference type="InParanoid" id="G2QM36"/>
<dbReference type="EMBL" id="CP003007">
    <property type="protein sequence ID" value="AEO61016.1"/>
    <property type="molecule type" value="Genomic_DNA"/>
</dbReference>
<dbReference type="RefSeq" id="XP_003666261.1">
    <property type="nucleotide sequence ID" value="XM_003666213.1"/>
</dbReference>
<gene>
    <name evidence="1" type="ORF">MYCTH_2130158</name>
</gene>
<dbReference type="AlphaFoldDB" id="G2QM36"/>
<dbReference type="KEGG" id="mtm:MYCTH_2130158"/>
<evidence type="ECO:0000313" key="1">
    <source>
        <dbReference type="EMBL" id="AEO61016.1"/>
    </source>
</evidence>
<dbReference type="HOGENOM" id="CLU_1846482_0_0_1"/>
<dbReference type="Proteomes" id="UP000007322">
    <property type="component" value="Chromosome 6"/>
</dbReference>
<keyword evidence="2" id="KW-1185">Reference proteome</keyword>
<name>G2QM36_THET4</name>
<reference evidence="1 2" key="1">
    <citation type="journal article" date="2011" name="Nat. Biotechnol.">
        <title>Comparative genomic analysis of the thermophilic biomass-degrading fungi Myceliophthora thermophila and Thielavia terrestris.</title>
        <authorList>
            <person name="Berka R.M."/>
            <person name="Grigoriev I.V."/>
            <person name="Otillar R."/>
            <person name="Salamov A."/>
            <person name="Grimwood J."/>
            <person name="Reid I."/>
            <person name="Ishmael N."/>
            <person name="John T."/>
            <person name="Darmond C."/>
            <person name="Moisan M.-C."/>
            <person name="Henrissat B."/>
            <person name="Coutinho P.M."/>
            <person name="Lombard V."/>
            <person name="Natvig D.O."/>
            <person name="Lindquist E."/>
            <person name="Schmutz J."/>
            <person name="Lucas S."/>
            <person name="Harris P."/>
            <person name="Powlowski J."/>
            <person name="Bellemare A."/>
            <person name="Taylor D."/>
            <person name="Butler G."/>
            <person name="de Vries R.P."/>
            <person name="Allijn I.E."/>
            <person name="van den Brink J."/>
            <person name="Ushinsky S."/>
            <person name="Storms R."/>
            <person name="Powell A.J."/>
            <person name="Paulsen I.T."/>
            <person name="Elbourne L.D.H."/>
            <person name="Baker S.E."/>
            <person name="Magnuson J."/>
            <person name="LaBoissiere S."/>
            <person name="Clutterbuck A.J."/>
            <person name="Martinez D."/>
            <person name="Wogulis M."/>
            <person name="de Leon A.L."/>
            <person name="Rey M.W."/>
            <person name="Tsang A."/>
        </authorList>
    </citation>
    <scope>NUCLEOTIDE SEQUENCE [LARGE SCALE GENOMIC DNA]</scope>
    <source>
        <strain evidence="2">ATCC 42464 / BCRC 31852 / DSM 1799</strain>
    </source>
</reference>
<protein>
    <submittedName>
        <fullName evidence="1">Uncharacterized protein</fullName>
    </submittedName>
</protein>
<proteinExistence type="predicted"/>
<dbReference type="GeneID" id="11514476"/>
<evidence type="ECO:0000313" key="2">
    <source>
        <dbReference type="Proteomes" id="UP000007322"/>
    </source>
</evidence>
<dbReference type="VEuPathDB" id="FungiDB:MYCTH_2130158"/>